<feature type="chain" id="PRO_5015742375" evidence="1">
    <location>
        <begin position="28"/>
        <end position="702"/>
    </location>
</feature>
<reference evidence="2 3" key="1">
    <citation type="submission" date="2018-03" db="EMBL/GenBank/DDBJ databases">
        <title>Genomic Encyclopedia of Archaeal and Bacterial Type Strains, Phase II (KMG-II): from individual species to whole genera.</title>
        <authorList>
            <person name="Goeker M."/>
        </authorList>
    </citation>
    <scope>NUCLEOTIDE SEQUENCE [LARGE SCALE GENOMIC DNA]</scope>
    <source>
        <strain evidence="2 3">DSM 45348</strain>
    </source>
</reference>
<accession>A0A2T0SJ42</accession>
<dbReference type="AlphaFoldDB" id="A0A2T0SJ42"/>
<feature type="signal peptide" evidence="1">
    <location>
        <begin position="1"/>
        <end position="27"/>
    </location>
</feature>
<sequence length="702" mass="75256">MRASLRFAAAVLLLVSPLVPPAGPGVAAPGRDAVPLILDAREPARRTFSTDGLERRRPGLAAPGFAAPGVRLAGAVTPAAGTVRQWPALDEVNGRFYRKDYTLRGVGEHVEVWVARDIAFPAGDCRPAASTVVTDAQVASLVREFDSRIHPRETAAFSTPPARDGSDPQLAGDFTGAGGRTVTLVDNVRDDNFYDFPASATYVAGFFSAQLNDLVDRNVMTIDAYDWQHRTGATPPDEPTGDLCTSRPARPRMYEGTFAHEWQHLLQHYTDPDEEQWLDEGLSDYAQSLVGYADTTATVHQRGADTHLVCFQGFAVVRTAFNTNPRECGGAQNSLNLWNEGEPAEVLADYGHAYQFLLYLHDRFGPGVLSRLHRDGRHRGLAAVRAALGPDVRLAGVLHDFQTMTLVDKVAGDGTAVGVPRERVTAPSLRSTVNLANPASYDRPGAAPNGADYVRLRGADGRALRGAELRSVVFRGARTLPPLPLTWTVRDGALFSGDASGTDAAAVLAVKVPARGATLTLRARYGAEKGYDYGYVTVSADGGRTYRAVAGDRTVAGPLGPGVTGSTDGFERHTYDLSAYAGRRVLLGFRYVSDAGVNEGGWYVDDVALGGRTLSDGSSLRGFRSPTQIAPVPVHAWAARLVGLDEAGRRVRQVPVERFALLRAYPKVVAVIAYDEPTGELDRYAPYTLTVNGVVQPGGGQP</sequence>
<keyword evidence="1" id="KW-0732">Signal</keyword>
<evidence type="ECO:0000313" key="3">
    <source>
        <dbReference type="Proteomes" id="UP000239209"/>
    </source>
</evidence>
<proteinExistence type="predicted"/>
<dbReference type="Proteomes" id="UP000239209">
    <property type="component" value="Unassembled WGS sequence"/>
</dbReference>
<keyword evidence="3" id="KW-1185">Reference proteome</keyword>
<comment type="caution">
    <text evidence="2">The sequence shown here is derived from an EMBL/GenBank/DDBJ whole genome shotgun (WGS) entry which is preliminary data.</text>
</comment>
<evidence type="ECO:0000313" key="2">
    <source>
        <dbReference type="EMBL" id="PRY33421.1"/>
    </source>
</evidence>
<evidence type="ECO:0000256" key="1">
    <source>
        <dbReference type="SAM" id="SignalP"/>
    </source>
</evidence>
<dbReference type="EMBL" id="PVZG01000001">
    <property type="protein sequence ID" value="PRY33421.1"/>
    <property type="molecule type" value="Genomic_DNA"/>
</dbReference>
<dbReference type="Pfam" id="PF20773">
    <property type="entry name" value="InhA-like_MAM"/>
    <property type="match status" value="1"/>
</dbReference>
<dbReference type="RefSeq" id="WP_245907975.1">
    <property type="nucleotide sequence ID" value="NZ_PVZG01000001.1"/>
</dbReference>
<gene>
    <name evidence="2" type="ORF">CLV70_101583</name>
</gene>
<organism evidence="2 3">
    <name type="scientific">Pseudosporangium ferrugineum</name>
    <dbReference type="NCBI Taxonomy" id="439699"/>
    <lineage>
        <taxon>Bacteria</taxon>
        <taxon>Bacillati</taxon>
        <taxon>Actinomycetota</taxon>
        <taxon>Actinomycetes</taxon>
        <taxon>Micromonosporales</taxon>
        <taxon>Micromonosporaceae</taxon>
        <taxon>Pseudosporangium</taxon>
    </lineage>
</organism>
<protein>
    <submittedName>
        <fullName evidence="2">Immune inhibitor A peptidase M6</fullName>
    </submittedName>
</protein>
<name>A0A2T0SJ42_9ACTN</name>